<evidence type="ECO:0000313" key="2">
    <source>
        <dbReference type="Proteomes" id="UP001165074"/>
    </source>
</evidence>
<dbReference type="Proteomes" id="UP001165074">
    <property type="component" value="Unassembled WGS sequence"/>
</dbReference>
<reference evidence="1" key="1">
    <citation type="submission" date="2023-03" db="EMBL/GenBank/DDBJ databases">
        <title>Actinoallomurus iriomotensis NBRC 103684.</title>
        <authorList>
            <person name="Ichikawa N."/>
            <person name="Sato H."/>
            <person name="Tonouchi N."/>
        </authorList>
    </citation>
    <scope>NUCLEOTIDE SEQUENCE</scope>
    <source>
        <strain evidence="1">NBRC 103684</strain>
    </source>
</reference>
<sequence>MVCEQGDDVAAEAALSAGLGHPQGVEEIALCQCLMVGVVRAYPGQSDQAADSPVQLAAGAVVERAAQERGGAPAEELQDARAHGYTADTSVHLFILVPRVADPVDVAHAHGCSAVVRDVDVVGRVLPFEDRGDRCGPVERARPPRDSGRLLQVTVPERDGAVDGAT</sequence>
<evidence type="ECO:0000313" key="1">
    <source>
        <dbReference type="EMBL" id="GLY90541.1"/>
    </source>
</evidence>
<organism evidence="1 2">
    <name type="scientific">Actinoallomurus iriomotensis</name>
    <dbReference type="NCBI Taxonomy" id="478107"/>
    <lineage>
        <taxon>Bacteria</taxon>
        <taxon>Bacillati</taxon>
        <taxon>Actinomycetota</taxon>
        <taxon>Actinomycetes</taxon>
        <taxon>Streptosporangiales</taxon>
        <taxon>Thermomonosporaceae</taxon>
        <taxon>Actinoallomurus</taxon>
    </lineage>
</organism>
<keyword evidence="2" id="KW-1185">Reference proteome</keyword>
<name>A0A9W6SBE7_9ACTN</name>
<proteinExistence type="predicted"/>
<dbReference type="AlphaFoldDB" id="A0A9W6SBE7"/>
<gene>
    <name evidence="1" type="ORF">Airi02_084700</name>
</gene>
<comment type="caution">
    <text evidence="1">The sequence shown here is derived from an EMBL/GenBank/DDBJ whole genome shotgun (WGS) entry which is preliminary data.</text>
</comment>
<protein>
    <submittedName>
        <fullName evidence="1">Uncharacterized protein</fullName>
    </submittedName>
</protein>
<accession>A0A9W6SBE7</accession>
<dbReference type="EMBL" id="BSTK01000017">
    <property type="protein sequence ID" value="GLY90541.1"/>
    <property type="molecule type" value="Genomic_DNA"/>
</dbReference>